<dbReference type="GO" id="GO:0008684">
    <property type="term" value="F:2-oxopent-4-enoate hydratase activity"/>
    <property type="evidence" value="ECO:0007669"/>
    <property type="project" value="TreeGrafter"/>
</dbReference>
<dbReference type="GO" id="GO:0005737">
    <property type="term" value="C:cytoplasm"/>
    <property type="evidence" value="ECO:0007669"/>
    <property type="project" value="TreeGrafter"/>
</dbReference>
<reference evidence="1" key="1">
    <citation type="submission" date="2020-01" db="EMBL/GenBank/DDBJ databases">
        <authorList>
            <person name="Chen W.-M."/>
        </authorList>
    </citation>
    <scope>NUCLEOTIDE SEQUENCE</scope>
    <source>
        <strain evidence="1">CYK-10</strain>
    </source>
</reference>
<dbReference type="InterPro" id="IPR050772">
    <property type="entry name" value="Hydratase-Decarb/MhpD_sf"/>
</dbReference>
<dbReference type="PANTHER" id="PTHR30143:SF0">
    <property type="entry name" value="2-KETO-4-PENTENOATE HYDRATASE"/>
    <property type="match status" value="1"/>
</dbReference>
<dbReference type="EMBL" id="JAABNR010000002">
    <property type="protein sequence ID" value="NBZ86312.1"/>
    <property type="molecule type" value="Genomic_DNA"/>
</dbReference>
<dbReference type="RefSeq" id="WP_168773130.1">
    <property type="nucleotide sequence ID" value="NZ_JAABNR010000002.1"/>
</dbReference>
<protein>
    <recommendedName>
        <fullName evidence="3">2-keto-4-pentenoate hydratase</fullName>
    </recommendedName>
</protein>
<keyword evidence="2" id="KW-1185">Reference proteome</keyword>
<comment type="caution">
    <text evidence="1">The sequence shown here is derived from an EMBL/GenBank/DDBJ whole genome shotgun (WGS) entry which is preliminary data.</text>
</comment>
<evidence type="ECO:0008006" key="3">
    <source>
        <dbReference type="Google" id="ProtNLM"/>
    </source>
</evidence>
<dbReference type="InterPro" id="IPR036663">
    <property type="entry name" value="Fumarylacetoacetase_C_sf"/>
</dbReference>
<sequence length="238" mass="24364">MSDAARLLAQAERGPWLADLPEALAPLTEAEAYAIQMAGVGQIAGWKTGAVPGPRPPTHGAIGAARVLTGALPAHLAPAEVEVEIALILARDLPARAAPYDEAEVLAALGPAHAALELVRSRFVNRKAVSGLTALADGLSCGGVVIGSGTEAWRDLAFEELSVTLAGQAPLAEVRGPATRQQTVTALTVLANHAARLGVGMRAGQFVITGARIGPLVLEPGQELVATVENIGEVRLAI</sequence>
<accession>A0AAE4Y703</accession>
<evidence type="ECO:0000313" key="2">
    <source>
        <dbReference type="Proteomes" id="UP001193501"/>
    </source>
</evidence>
<organism evidence="1 2">
    <name type="scientific">Stagnihabitans tardus</name>
    <dbReference type="NCBI Taxonomy" id="2699202"/>
    <lineage>
        <taxon>Bacteria</taxon>
        <taxon>Pseudomonadati</taxon>
        <taxon>Pseudomonadota</taxon>
        <taxon>Alphaproteobacteria</taxon>
        <taxon>Rhodobacterales</taxon>
        <taxon>Paracoccaceae</taxon>
        <taxon>Stagnihabitans</taxon>
    </lineage>
</organism>
<dbReference type="Proteomes" id="UP001193501">
    <property type="component" value="Unassembled WGS sequence"/>
</dbReference>
<dbReference type="PANTHER" id="PTHR30143">
    <property type="entry name" value="ACID HYDRATASE"/>
    <property type="match status" value="1"/>
</dbReference>
<dbReference type="AlphaFoldDB" id="A0AAE4Y703"/>
<name>A0AAE4Y703_9RHOB</name>
<gene>
    <name evidence="1" type="ORF">GV832_01870</name>
</gene>
<dbReference type="SUPFAM" id="SSF56529">
    <property type="entry name" value="FAH"/>
    <property type="match status" value="1"/>
</dbReference>
<dbReference type="Gene3D" id="3.90.850.10">
    <property type="entry name" value="Fumarylacetoacetase-like, C-terminal domain"/>
    <property type="match status" value="1"/>
</dbReference>
<evidence type="ECO:0000313" key="1">
    <source>
        <dbReference type="EMBL" id="NBZ86312.1"/>
    </source>
</evidence>
<proteinExistence type="predicted"/>